<keyword evidence="1" id="KW-0862">Zinc</keyword>
<keyword evidence="1" id="KW-0863">Zinc-finger</keyword>
<reference evidence="3" key="1">
    <citation type="journal article" date="2017" name="Science">
        <title>Giant viruses with an expanded complement of translation system components.</title>
        <authorList>
            <person name="Schulz F."/>
            <person name="Yutin N."/>
            <person name="Ivanova N.N."/>
            <person name="Ortega D.R."/>
            <person name="Lee T.K."/>
            <person name="Vierheilig J."/>
            <person name="Daims H."/>
            <person name="Horn M."/>
            <person name="Wagner M."/>
            <person name="Jensen G.J."/>
            <person name="Kyrpides N.C."/>
            <person name="Koonin E.V."/>
            <person name="Woyke T."/>
        </authorList>
    </citation>
    <scope>NUCLEOTIDE SEQUENCE</scope>
    <source>
        <strain evidence="3">KNV1</strain>
    </source>
</reference>
<keyword evidence="1" id="KW-0479">Metal-binding</keyword>
<dbReference type="InterPro" id="IPR013087">
    <property type="entry name" value="Znf_C2H2_type"/>
</dbReference>
<name>A0A1V0SHV3_9VIRU</name>
<dbReference type="PROSITE" id="PS50157">
    <property type="entry name" value="ZINC_FINGER_C2H2_2"/>
    <property type="match status" value="1"/>
</dbReference>
<sequence>MKQKLKKNHIKKSRLLMYMEFKCEMCNYETDVKYCYQKHLKTQKHELNANKTTINKKKNKDHKCNYCDNNFTTPSSLARHHKSCIQKNKLIQVVCEKDKEIEHLKDKIEMLQSENRNLKVLVTNAGSIIKTSVSTLSYVVQNYTNAPVLEPLNDYDTIQYNDKDDEFDIMTMIFHHHRKRSLAGYLGDFIVKSYKKDDPSQQALWSSDAVRLNYIVREIINKKTDWSVDKGGIKTTSYIIDPFLEYIRQLLVDFNEDNRLENYLHDNVLRMKQRMDDLNASAEIISDIKNKVLTDQIIKYIAPHFYLSKNNELIAV</sequence>
<protein>
    <submittedName>
        <fullName evidence="3">Zinc finger protein</fullName>
    </submittedName>
</protein>
<proteinExistence type="predicted"/>
<dbReference type="EMBL" id="KY684108">
    <property type="protein sequence ID" value="ARF11224.1"/>
    <property type="molecule type" value="Genomic_DNA"/>
</dbReference>
<evidence type="ECO:0000259" key="2">
    <source>
        <dbReference type="PROSITE" id="PS50157"/>
    </source>
</evidence>
<dbReference type="SMART" id="SM00355">
    <property type="entry name" value="ZnF_C2H2"/>
    <property type="match status" value="2"/>
</dbReference>
<evidence type="ECO:0000256" key="1">
    <source>
        <dbReference type="PROSITE-ProRule" id="PRU00042"/>
    </source>
</evidence>
<evidence type="ECO:0000313" key="3">
    <source>
        <dbReference type="EMBL" id="ARF11224.1"/>
    </source>
</evidence>
<accession>A0A1V0SHV3</accession>
<feature type="domain" description="C2H2-type" evidence="2">
    <location>
        <begin position="62"/>
        <end position="91"/>
    </location>
</feature>
<gene>
    <name evidence="3" type="ORF">Klosneuvirus_1_81</name>
</gene>
<dbReference type="GO" id="GO:0008270">
    <property type="term" value="F:zinc ion binding"/>
    <property type="evidence" value="ECO:0007669"/>
    <property type="project" value="UniProtKB-KW"/>
</dbReference>
<organism evidence="3">
    <name type="scientific">Klosneuvirus KNV1</name>
    <dbReference type="NCBI Taxonomy" id="1977640"/>
    <lineage>
        <taxon>Viruses</taxon>
        <taxon>Varidnaviria</taxon>
        <taxon>Bamfordvirae</taxon>
        <taxon>Nucleocytoviricota</taxon>
        <taxon>Megaviricetes</taxon>
        <taxon>Imitervirales</taxon>
        <taxon>Mimiviridae</taxon>
        <taxon>Klosneuvirinae</taxon>
        <taxon>Klosneuvirus</taxon>
    </lineage>
</organism>
<dbReference type="Gene3D" id="3.30.160.60">
    <property type="entry name" value="Classic Zinc Finger"/>
    <property type="match status" value="1"/>
</dbReference>